<keyword evidence="2 6" id="KW-0963">Cytoplasm</keyword>
<dbReference type="PIRSF" id="PIRSF000401">
    <property type="entry name" value="RPL11_MTase"/>
    <property type="match status" value="1"/>
</dbReference>
<feature type="binding site" evidence="6">
    <location>
        <position position="177"/>
    </location>
    <ligand>
        <name>S-adenosyl-L-methionine</name>
        <dbReference type="ChEBI" id="CHEBI:59789"/>
    </ligand>
</feature>
<dbReference type="GO" id="GO:0005737">
    <property type="term" value="C:cytoplasm"/>
    <property type="evidence" value="ECO:0007669"/>
    <property type="project" value="UniProtKB-SubCell"/>
</dbReference>
<dbReference type="RefSeq" id="WP_039744734.1">
    <property type="nucleotide sequence ID" value="NZ_CP009788.1"/>
</dbReference>
<dbReference type="PANTHER" id="PTHR43648:SF1">
    <property type="entry name" value="ELECTRON TRANSFER FLAVOPROTEIN BETA SUBUNIT LYSINE METHYLTRANSFERASE"/>
    <property type="match status" value="1"/>
</dbReference>
<dbReference type="NCBIfam" id="TIGR00406">
    <property type="entry name" value="prmA"/>
    <property type="match status" value="1"/>
</dbReference>
<evidence type="ECO:0000256" key="6">
    <source>
        <dbReference type="HAMAP-Rule" id="MF_00735"/>
    </source>
</evidence>
<evidence type="ECO:0000313" key="7">
    <source>
        <dbReference type="EMBL" id="AJE04583.1"/>
    </source>
</evidence>
<evidence type="ECO:0000256" key="1">
    <source>
        <dbReference type="ARBA" id="ARBA00009741"/>
    </source>
</evidence>
<dbReference type="OrthoDB" id="9785995at2"/>
<evidence type="ECO:0000313" key="8">
    <source>
        <dbReference type="Proteomes" id="UP000057609"/>
    </source>
</evidence>
<keyword evidence="7" id="KW-0687">Ribonucleoprotein</keyword>
<dbReference type="EC" id="2.1.1.-" evidence="6"/>
<dbReference type="InterPro" id="IPR004498">
    <property type="entry name" value="Ribosomal_PrmA_MeTrfase"/>
</dbReference>
<dbReference type="HOGENOM" id="CLU_049382_0_1_7"/>
<evidence type="ECO:0000256" key="5">
    <source>
        <dbReference type="ARBA" id="ARBA00022691"/>
    </source>
</evidence>
<evidence type="ECO:0000256" key="2">
    <source>
        <dbReference type="ARBA" id="ARBA00022490"/>
    </source>
</evidence>
<keyword evidence="5 6" id="KW-0949">S-adenosyl-L-methionine</keyword>
<dbReference type="GO" id="GO:0016279">
    <property type="term" value="F:protein-lysine N-methyltransferase activity"/>
    <property type="evidence" value="ECO:0007669"/>
    <property type="project" value="RHEA"/>
</dbReference>
<dbReference type="GO" id="GO:0032259">
    <property type="term" value="P:methylation"/>
    <property type="evidence" value="ECO:0007669"/>
    <property type="project" value="UniProtKB-KW"/>
</dbReference>
<comment type="subcellular location">
    <subcellularLocation>
        <location evidence="6">Cytoplasm</location>
    </subcellularLocation>
</comment>
<dbReference type="CDD" id="cd02440">
    <property type="entry name" value="AdoMet_MTases"/>
    <property type="match status" value="1"/>
</dbReference>
<comment type="similarity">
    <text evidence="1 6">Belongs to the methyltransferase superfamily. PrmA family.</text>
</comment>
<dbReference type="InterPro" id="IPR050078">
    <property type="entry name" value="Ribosomal_L11_MeTrfase_PrmA"/>
</dbReference>
<keyword evidence="4 6" id="KW-0808">Transferase</keyword>
<comment type="catalytic activity">
    <reaction evidence="6">
        <text>L-lysyl-[protein] + 3 S-adenosyl-L-methionine = N(6),N(6),N(6)-trimethyl-L-lysyl-[protein] + 3 S-adenosyl-L-homocysteine + 3 H(+)</text>
        <dbReference type="Rhea" id="RHEA:54192"/>
        <dbReference type="Rhea" id="RHEA-COMP:9752"/>
        <dbReference type="Rhea" id="RHEA-COMP:13826"/>
        <dbReference type="ChEBI" id="CHEBI:15378"/>
        <dbReference type="ChEBI" id="CHEBI:29969"/>
        <dbReference type="ChEBI" id="CHEBI:57856"/>
        <dbReference type="ChEBI" id="CHEBI:59789"/>
        <dbReference type="ChEBI" id="CHEBI:61961"/>
    </reaction>
</comment>
<evidence type="ECO:0000256" key="3">
    <source>
        <dbReference type="ARBA" id="ARBA00022603"/>
    </source>
</evidence>
<protein>
    <recommendedName>
        <fullName evidence="6">Ribosomal protein L11 methyltransferase</fullName>
        <shortName evidence="6">L11 Mtase</shortName>
        <ecNumber evidence="6">2.1.1.-</ecNumber>
    </recommendedName>
</protein>
<sequence>MNRTWAEVSCEIPADMVDLVADYLVEVTGNGVSIDNLELDTFSLDTVEESSVKTVRAYFTPGEELDAQIAELAQFLHENAPAFGAGSIPPPRVAMIGEEDWATGWRQHFAPTRIGSHLVIKPTWEPFDSAPGDLVIELDPGMAFGTGTHPTTRLCLEALEEIAASLGAAPLEVLDVGTGSGILAIAAAKLGARRVVGTDIDPDAVVVAAENCAMNGVADAVELVTTPLEAIPGSFTVTLANILAEDLVRMAAELATTVAPGGFLVLSGILCEREEYVINGFVPTGLSFQSARHGGEWSCLVYRRGA</sequence>
<dbReference type="Gene3D" id="3.40.50.150">
    <property type="entry name" value="Vaccinia Virus protein VP39"/>
    <property type="match status" value="1"/>
</dbReference>
<name>A0A0B5BCX8_9BACT</name>
<dbReference type="Pfam" id="PF06325">
    <property type="entry name" value="PrmA"/>
    <property type="match status" value="1"/>
</dbReference>
<accession>A0A0B5BCX8</accession>
<proteinExistence type="inferred from homology"/>
<comment type="function">
    <text evidence="6">Methylates ribosomal protein L11.</text>
</comment>
<dbReference type="SUPFAM" id="SSF53335">
    <property type="entry name" value="S-adenosyl-L-methionine-dependent methyltransferases"/>
    <property type="match status" value="1"/>
</dbReference>
<reference evidence="7 8" key="1">
    <citation type="journal article" date="2015" name="Genome Announc.">
        <title>Complete Genome of Geobacter pickeringii G13T, a Metal-Reducing Isolate from Sedimentary Kaolin Deposits.</title>
        <authorList>
            <person name="Badalamenti J.P."/>
            <person name="Bond D.R."/>
        </authorList>
    </citation>
    <scope>NUCLEOTIDE SEQUENCE [LARGE SCALE GENOMIC DNA]</scope>
    <source>
        <strain evidence="7 8">G13</strain>
    </source>
</reference>
<feature type="binding site" evidence="6">
    <location>
        <position position="241"/>
    </location>
    <ligand>
        <name>S-adenosyl-L-methionine</name>
        <dbReference type="ChEBI" id="CHEBI:59789"/>
    </ligand>
</feature>
<dbReference type="PANTHER" id="PTHR43648">
    <property type="entry name" value="ELECTRON TRANSFER FLAVOPROTEIN BETA SUBUNIT LYSINE METHYLTRANSFERASE"/>
    <property type="match status" value="1"/>
</dbReference>
<dbReference type="AlphaFoldDB" id="A0A0B5BCX8"/>
<keyword evidence="7" id="KW-0689">Ribosomal protein</keyword>
<keyword evidence="8" id="KW-1185">Reference proteome</keyword>
<gene>
    <name evidence="6" type="primary">prmA</name>
    <name evidence="7" type="ORF">GPICK_15495</name>
</gene>
<feature type="binding site" evidence="6">
    <location>
        <position position="152"/>
    </location>
    <ligand>
        <name>S-adenosyl-L-methionine</name>
        <dbReference type="ChEBI" id="CHEBI:59789"/>
    </ligand>
</feature>
<dbReference type="STRING" id="345632.GPICK_15495"/>
<feature type="binding site" evidence="6">
    <location>
        <position position="199"/>
    </location>
    <ligand>
        <name>S-adenosyl-L-methionine</name>
        <dbReference type="ChEBI" id="CHEBI:59789"/>
    </ligand>
</feature>
<dbReference type="GO" id="GO:0005840">
    <property type="term" value="C:ribosome"/>
    <property type="evidence" value="ECO:0007669"/>
    <property type="project" value="UniProtKB-KW"/>
</dbReference>
<dbReference type="Proteomes" id="UP000057609">
    <property type="component" value="Chromosome"/>
</dbReference>
<dbReference type="InterPro" id="IPR029063">
    <property type="entry name" value="SAM-dependent_MTases_sf"/>
</dbReference>
<dbReference type="KEGG" id="gpi:GPICK_15495"/>
<keyword evidence="3 6" id="KW-0489">Methyltransferase</keyword>
<evidence type="ECO:0000256" key="4">
    <source>
        <dbReference type="ARBA" id="ARBA00022679"/>
    </source>
</evidence>
<dbReference type="EMBL" id="CP009788">
    <property type="protein sequence ID" value="AJE04583.1"/>
    <property type="molecule type" value="Genomic_DNA"/>
</dbReference>
<organism evidence="7 8">
    <name type="scientific">Geobacter pickeringii</name>
    <dbReference type="NCBI Taxonomy" id="345632"/>
    <lineage>
        <taxon>Bacteria</taxon>
        <taxon>Pseudomonadati</taxon>
        <taxon>Thermodesulfobacteriota</taxon>
        <taxon>Desulfuromonadia</taxon>
        <taxon>Geobacterales</taxon>
        <taxon>Geobacteraceae</taxon>
        <taxon>Geobacter</taxon>
    </lineage>
</organism>
<dbReference type="HAMAP" id="MF_00735">
    <property type="entry name" value="Methyltr_PrmA"/>
    <property type="match status" value="1"/>
</dbReference>